<proteinExistence type="predicted"/>
<name>G9HRD1_9SPIT</name>
<organism evidence="1">
    <name type="scientific">Oxytricha trifallax</name>
    <dbReference type="NCBI Taxonomy" id="1172189"/>
    <lineage>
        <taxon>Eukaryota</taxon>
        <taxon>Sar</taxon>
        <taxon>Alveolata</taxon>
        <taxon>Ciliophora</taxon>
        <taxon>Intramacronucleata</taxon>
        <taxon>Spirotrichea</taxon>
        <taxon>Stichotrichia</taxon>
        <taxon>Sporadotrichida</taxon>
        <taxon>Oxytrichidae</taxon>
        <taxon>Oxytrichinae</taxon>
        <taxon>Oxytricha</taxon>
    </lineage>
</organism>
<geneLocation type="mitochondrion" evidence="1"/>
<evidence type="ECO:0000313" key="1">
    <source>
        <dbReference type="EMBL" id="AEV66643.1"/>
    </source>
</evidence>
<protein>
    <submittedName>
        <fullName evidence="1">Uncharacterized protein</fullName>
    </submittedName>
</protein>
<reference evidence="1" key="1">
    <citation type="journal article" date="2012" name="Genome Biol. Evol.">
        <title>The Oxytricha trifallax Mitochondrial Genome.</title>
        <authorList>
            <person name="Swart E.C."/>
            <person name="Nowacki M."/>
            <person name="Shum J."/>
            <person name="Stiles H."/>
            <person name="Higgins B.P."/>
            <person name="Doak T.G."/>
            <person name="Schotanus K."/>
            <person name="Magrini V.J."/>
            <person name="Minx P."/>
            <person name="Mardis E.R."/>
            <person name="Landweber L.F."/>
        </authorList>
    </citation>
    <scope>NUCLEOTIDE SEQUENCE</scope>
</reference>
<keyword evidence="1" id="KW-0496">Mitochondrion</keyword>
<gene>
    <name evidence="1" type="primary">orf529</name>
</gene>
<sequence>MFRKLLFLTFKTFFFFNQLKSNSSFFKINLNVNKNVNKEIYSQTVNNVFFNFFIKNRTFNMQPLIISTIENNFLFSNNSLQFTDSDIYSNSSDLDLFSKENLSLLNTISLNSFFFLILIKIILKT</sequence>
<dbReference type="AlphaFoldDB" id="G9HRD1"/>
<accession>G9HRD1</accession>
<dbReference type="EMBL" id="JN383843">
    <property type="protein sequence ID" value="AEV66643.1"/>
    <property type="molecule type" value="Genomic_DNA"/>
</dbReference>